<sequence length="88" mass="10034">MCSKPSISKKYFQKLDQRSVPLRGQAVQFFLTCVTDNWSITVADIEFLNILIARFLSTFFKFLAVLVTKFSLKHSTHYAQLGVEGLTV</sequence>
<gene>
    <name evidence="1" type="ORF">GPM918_LOCUS34582</name>
    <name evidence="2" type="ORF">SRO942_LOCUS35285</name>
</gene>
<proteinExistence type="predicted"/>
<reference evidence="1" key="1">
    <citation type="submission" date="2021-02" db="EMBL/GenBank/DDBJ databases">
        <authorList>
            <person name="Nowell W R."/>
        </authorList>
    </citation>
    <scope>NUCLEOTIDE SEQUENCE</scope>
</reference>
<dbReference type="EMBL" id="CAJOBC010084726">
    <property type="protein sequence ID" value="CAF4321359.1"/>
    <property type="molecule type" value="Genomic_DNA"/>
</dbReference>
<comment type="caution">
    <text evidence="1">The sequence shown here is derived from an EMBL/GenBank/DDBJ whole genome shotgun (WGS) entry which is preliminary data.</text>
</comment>
<evidence type="ECO:0000313" key="3">
    <source>
        <dbReference type="Proteomes" id="UP000663829"/>
    </source>
</evidence>
<organism evidence="1 3">
    <name type="scientific">Didymodactylos carnosus</name>
    <dbReference type="NCBI Taxonomy" id="1234261"/>
    <lineage>
        <taxon>Eukaryota</taxon>
        <taxon>Metazoa</taxon>
        <taxon>Spiralia</taxon>
        <taxon>Gnathifera</taxon>
        <taxon>Rotifera</taxon>
        <taxon>Eurotatoria</taxon>
        <taxon>Bdelloidea</taxon>
        <taxon>Philodinida</taxon>
        <taxon>Philodinidae</taxon>
        <taxon>Didymodactylos</taxon>
    </lineage>
</organism>
<accession>A0A815PBP0</accession>
<name>A0A815PBP0_9BILA</name>
<dbReference type="Proteomes" id="UP000681722">
    <property type="component" value="Unassembled WGS sequence"/>
</dbReference>
<keyword evidence="3" id="KW-1185">Reference proteome</keyword>
<dbReference type="Proteomes" id="UP000663829">
    <property type="component" value="Unassembled WGS sequence"/>
</dbReference>
<dbReference type="AlphaFoldDB" id="A0A815PBP0"/>
<protein>
    <submittedName>
        <fullName evidence="1">Uncharacterized protein</fullName>
    </submittedName>
</protein>
<evidence type="ECO:0000313" key="1">
    <source>
        <dbReference type="EMBL" id="CAF1446878.1"/>
    </source>
</evidence>
<dbReference type="EMBL" id="CAJNOQ010019281">
    <property type="protein sequence ID" value="CAF1446878.1"/>
    <property type="molecule type" value="Genomic_DNA"/>
</dbReference>
<evidence type="ECO:0000313" key="2">
    <source>
        <dbReference type="EMBL" id="CAF4321359.1"/>
    </source>
</evidence>